<reference evidence="1" key="1">
    <citation type="submission" date="2021-06" db="EMBL/GenBank/DDBJ databases">
        <authorList>
            <person name="Kallberg Y."/>
            <person name="Tangrot J."/>
            <person name="Rosling A."/>
        </authorList>
    </citation>
    <scope>NUCLEOTIDE SEQUENCE</scope>
    <source>
        <strain evidence="1">MA461A</strain>
    </source>
</reference>
<feature type="non-terminal residue" evidence="1">
    <location>
        <position position="69"/>
    </location>
</feature>
<evidence type="ECO:0000313" key="2">
    <source>
        <dbReference type="Proteomes" id="UP000789920"/>
    </source>
</evidence>
<gene>
    <name evidence="1" type="ORF">RPERSI_LOCUS19923</name>
</gene>
<feature type="non-terminal residue" evidence="1">
    <location>
        <position position="1"/>
    </location>
</feature>
<dbReference type="Proteomes" id="UP000789920">
    <property type="component" value="Unassembled WGS sequence"/>
</dbReference>
<evidence type="ECO:0000313" key="1">
    <source>
        <dbReference type="EMBL" id="CAG8795259.1"/>
    </source>
</evidence>
<dbReference type="EMBL" id="CAJVQC010055350">
    <property type="protein sequence ID" value="CAG8795259.1"/>
    <property type="molecule type" value="Genomic_DNA"/>
</dbReference>
<organism evidence="1 2">
    <name type="scientific">Racocetra persica</name>
    <dbReference type="NCBI Taxonomy" id="160502"/>
    <lineage>
        <taxon>Eukaryota</taxon>
        <taxon>Fungi</taxon>
        <taxon>Fungi incertae sedis</taxon>
        <taxon>Mucoromycota</taxon>
        <taxon>Glomeromycotina</taxon>
        <taxon>Glomeromycetes</taxon>
        <taxon>Diversisporales</taxon>
        <taxon>Gigasporaceae</taxon>
        <taxon>Racocetra</taxon>
    </lineage>
</organism>
<comment type="caution">
    <text evidence="1">The sequence shown here is derived from an EMBL/GenBank/DDBJ whole genome shotgun (WGS) entry which is preliminary data.</text>
</comment>
<proteinExistence type="predicted"/>
<accession>A0ACA9RI61</accession>
<name>A0ACA9RI61_9GLOM</name>
<keyword evidence="2" id="KW-1185">Reference proteome</keyword>
<sequence>LIDISLQHTFNTNTLDTIPNTIINLHNQIKLLSSMTTHSISDEPSIFSTLIGLIPNELIKIITSLSFKK</sequence>
<protein>
    <submittedName>
        <fullName evidence="1">27951_t:CDS:1</fullName>
    </submittedName>
</protein>